<dbReference type="InterPro" id="IPR036047">
    <property type="entry name" value="F-box-like_dom_sf"/>
</dbReference>
<dbReference type="AlphaFoldDB" id="U4LQW9"/>
<evidence type="ECO:0000259" key="1">
    <source>
        <dbReference type="Pfam" id="PF12937"/>
    </source>
</evidence>
<dbReference type="InterPro" id="IPR001810">
    <property type="entry name" value="F-box_dom"/>
</dbReference>
<dbReference type="EMBL" id="HF936512">
    <property type="protein sequence ID" value="CCX34315.1"/>
    <property type="molecule type" value="Genomic_DNA"/>
</dbReference>
<accession>U4LQW9</accession>
<dbReference type="Gene3D" id="1.20.1280.50">
    <property type="match status" value="1"/>
</dbReference>
<sequence length="107" mass="12929">MDFYFRMPEEKGIDLPHPILLKIFGYLDIHDAAHLSQVCSYLFLFWLIYRGHIIKCILLRDLDIFNRKCPPGHPIYCVIRHVWNVLRQHLNWQVLLPYAQTEPTRKR</sequence>
<feature type="domain" description="F-box" evidence="1">
    <location>
        <begin position="14"/>
        <end position="42"/>
    </location>
</feature>
<protein>
    <recommendedName>
        <fullName evidence="1">F-box domain-containing protein</fullName>
    </recommendedName>
</protein>
<evidence type="ECO:0000313" key="2">
    <source>
        <dbReference type="EMBL" id="CCX34315.1"/>
    </source>
</evidence>
<dbReference type="SUPFAM" id="SSF81383">
    <property type="entry name" value="F-box domain"/>
    <property type="match status" value="1"/>
</dbReference>
<organism evidence="2 3">
    <name type="scientific">Pyronema omphalodes (strain CBS 100304)</name>
    <name type="common">Pyronema confluens</name>
    <dbReference type="NCBI Taxonomy" id="1076935"/>
    <lineage>
        <taxon>Eukaryota</taxon>
        <taxon>Fungi</taxon>
        <taxon>Dikarya</taxon>
        <taxon>Ascomycota</taxon>
        <taxon>Pezizomycotina</taxon>
        <taxon>Pezizomycetes</taxon>
        <taxon>Pezizales</taxon>
        <taxon>Pyronemataceae</taxon>
        <taxon>Pyronema</taxon>
    </lineage>
</organism>
<dbReference type="Pfam" id="PF12937">
    <property type="entry name" value="F-box-like"/>
    <property type="match status" value="1"/>
</dbReference>
<proteinExistence type="predicted"/>
<dbReference type="CDD" id="cd09917">
    <property type="entry name" value="F-box_SF"/>
    <property type="match status" value="1"/>
</dbReference>
<evidence type="ECO:0000313" key="3">
    <source>
        <dbReference type="Proteomes" id="UP000018144"/>
    </source>
</evidence>
<gene>
    <name evidence="2" type="ORF">PCON_03508</name>
</gene>
<name>U4LQW9_PYROM</name>
<reference evidence="2 3" key="1">
    <citation type="journal article" date="2013" name="PLoS Genet.">
        <title>The genome and development-dependent transcriptomes of Pyronema confluens: a window into fungal evolution.</title>
        <authorList>
            <person name="Traeger S."/>
            <person name="Altegoer F."/>
            <person name="Freitag M."/>
            <person name="Gabaldon T."/>
            <person name="Kempken F."/>
            <person name="Kumar A."/>
            <person name="Marcet-Houben M."/>
            <person name="Poggeler S."/>
            <person name="Stajich J.E."/>
            <person name="Nowrousian M."/>
        </authorList>
    </citation>
    <scope>NUCLEOTIDE SEQUENCE [LARGE SCALE GENOMIC DNA]</scope>
    <source>
        <strain evidence="3">CBS 100304</strain>
        <tissue evidence="2">Vegetative mycelium</tissue>
    </source>
</reference>
<dbReference type="Proteomes" id="UP000018144">
    <property type="component" value="Unassembled WGS sequence"/>
</dbReference>
<keyword evidence="3" id="KW-1185">Reference proteome</keyword>